<keyword evidence="3" id="KW-0853">WD repeat</keyword>
<dbReference type="InterPro" id="IPR036322">
    <property type="entry name" value="WD40_repeat_dom_sf"/>
</dbReference>
<dbReference type="InterPro" id="IPR045161">
    <property type="entry name" value="Utp18"/>
</dbReference>
<dbReference type="PANTHER" id="PTHR18359">
    <property type="entry name" value="WD-REPEAT PROTEIN-RELATED"/>
    <property type="match status" value="1"/>
</dbReference>
<evidence type="ECO:0000256" key="3">
    <source>
        <dbReference type="ARBA" id="ARBA00022574"/>
    </source>
</evidence>
<keyword evidence="2" id="KW-0698">rRNA processing</keyword>
<accession>A0A0A1WVL3</accession>
<organism evidence="8">
    <name type="scientific">Zeugodacus cucurbitae</name>
    <name type="common">Melon fruit fly</name>
    <name type="synonym">Bactrocera cucurbitae</name>
    <dbReference type="NCBI Taxonomy" id="28588"/>
    <lineage>
        <taxon>Eukaryota</taxon>
        <taxon>Metazoa</taxon>
        <taxon>Ecdysozoa</taxon>
        <taxon>Arthropoda</taxon>
        <taxon>Hexapoda</taxon>
        <taxon>Insecta</taxon>
        <taxon>Pterygota</taxon>
        <taxon>Neoptera</taxon>
        <taxon>Endopterygota</taxon>
        <taxon>Diptera</taxon>
        <taxon>Brachycera</taxon>
        <taxon>Muscomorpha</taxon>
        <taxon>Tephritoidea</taxon>
        <taxon>Tephritidae</taxon>
        <taxon>Zeugodacus</taxon>
        <taxon>Zeugodacus</taxon>
    </lineage>
</organism>
<dbReference type="Gene3D" id="2.130.10.10">
    <property type="entry name" value="YVTN repeat-like/Quinoprotein amine dehydrogenase"/>
    <property type="match status" value="1"/>
</dbReference>
<dbReference type="AlphaFoldDB" id="A0A0A1WVL3"/>
<sequence length="507" mass="57065">MSDSENESIQDLLECAEEYENLMREKLKAESTSNEMKHSAPTSNKKPANDDIQELPMEKVIFGDRKGLLENFAAAVDDAQKFNKKEVASGDEEDDTKDSRKRKPAWIDEDDTDITLGEVKRPTRFSGPQDHLRKDKSYKEYLTARYVRTVPQPKWAELDNKTVSEDAEDEALLQTVGFVVKPDTNTLRQTHIDIKRLKDLNRASYAEGSITSIQFIPKSTATLVAGASGIATIYSIDGVKNEKLHSIRFENFPIMCARLKPCGTKAIFGSTKRHYYVYDLLTAQETRYKLPEDVTTLRNFRISPCGRYMAVAGRFGNMHLFDAKSQELIHTFKQNDGVASICFTADSKNIICNSLSSKINIFSLTKQRLAHSLIDDGCLNGSAMDLSLDQRLLATGSREGVVNVYDFQKLQLNATPKPEKTFLNLRTSISDVKFNHTAEVLAMSSVEVESAVKLAHFPSATVFANFPRKDDIGKIRVVEFSPNSAYLALGSTNKQVTLMRLKHYKYY</sequence>
<proteinExistence type="inferred from homology"/>
<dbReference type="SMART" id="SM00320">
    <property type="entry name" value="WD40"/>
    <property type="match status" value="6"/>
</dbReference>
<name>A0A0A1WVL3_ZEUCU</name>
<feature type="region of interest" description="Disordered" evidence="7">
    <location>
        <begin position="84"/>
        <end position="109"/>
    </location>
</feature>
<gene>
    <name evidence="8" type="primary">wcd</name>
    <name evidence="8" type="ORF">g.5869</name>
</gene>
<dbReference type="PANTHER" id="PTHR18359:SF0">
    <property type="entry name" value="U3 SMALL NUCLEOLAR RNA-ASSOCIATED PROTEIN 18 HOMOLOG"/>
    <property type="match status" value="1"/>
</dbReference>
<dbReference type="EMBL" id="GBXI01011727">
    <property type="protein sequence ID" value="JAD02565.1"/>
    <property type="molecule type" value="Transcribed_RNA"/>
</dbReference>
<comment type="subcellular location">
    <subcellularLocation>
        <location evidence="1">Nucleus</location>
        <location evidence="1">Nucleolus</location>
    </subcellularLocation>
</comment>
<feature type="region of interest" description="Disordered" evidence="7">
    <location>
        <begin position="23"/>
        <end position="54"/>
    </location>
</feature>
<dbReference type="InterPro" id="IPR015943">
    <property type="entry name" value="WD40/YVTN_repeat-like_dom_sf"/>
</dbReference>
<dbReference type="SUPFAM" id="SSF50978">
    <property type="entry name" value="WD40 repeat-like"/>
    <property type="match status" value="1"/>
</dbReference>
<dbReference type="GO" id="GO:0032040">
    <property type="term" value="C:small-subunit processome"/>
    <property type="evidence" value="ECO:0007669"/>
    <property type="project" value="TreeGrafter"/>
</dbReference>
<evidence type="ECO:0000256" key="1">
    <source>
        <dbReference type="ARBA" id="ARBA00004604"/>
    </source>
</evidence>
<evidence type="ECO:0000313" key="8">
    <source>
        <dbReference type="EMBL" id="JAD02565.1"/>
    </source>
</evidence>
<reference evidence="8" key="1">
    <citation type="submission" date="2014-11" db="EMBL/GenBank/DDBJ databases">
        <authorList>
            <person name="Geib S."/>
        </authorList>
    </citation>
    <scope>NUCLEOTIDE SEQUENCE</scope>
</reference>
<comment type="similarity">
    <text evidence="6">Belongs to the WD repeat UTP18 family.</text>
</comment>
<keyword evidence="4" id="KW-0677">Repeat</keyword>
<feature type="compositionally biased region" description="Polar residues" evidence="7">
    <location>
        <begin position="30"/>
        <end position="46"/>
    </location>
</feature>
<keyword evidence="5" id="KW-0539">Nucleus</keyword>
<evidence type="ECO:0000256" key="5">
    <source>
        <dbReference type="ARBA" id="ARBA00023242"/>
    </source>
</evidence>
<evidence type="ECO:0000256" key="4">
    <source>
        <dbReference type="ARBA" id="ARBA00022737"/>
    </source>
</evidence>
<dbReference type="InterPro" id="IPR001680">
    <property type="entry name" value="WD40_rpt"/>
</dbReference>
<dbReference type="OrthoDB" id="1935146at2759"/>
<dbReference type="CTD" id="36831"/>
<evidence type="ECO:0000256" key="7">
    <source>
        <dbReference type="SAM" id="MobiDB-lite"/>
    </source>
</evidence>
<evidence type="ECO:0000256" key="2">
    <source>
        <dbReference type="ARBA" id="ARBA00022552"/>
    </source>
</evidence>
<dbReference type="GO" id="GO:0006364">
    <property type="term" value="P:rRNA processing"/>
    <property type="evidence" value="ECO:0007669"/>
    <property type="project" value="UniProtKB-KW"/>
</dbReference>
<protein>
    <submittedName>
        <fullName evidence="8">U3 small nucleolar RNA-associated protein 18 homolog</fullName>
    </submittedName>
</protein>
<reference evidence="8" key="2">
    <citation type="journal article" date="2015" name="Gigascience">
        <title>Reconstructing a comprehensive transcriptome assembly of a white-pupal translocated strain of the pest fruit fly Bactrocera cucurbitae.</title>
        <authorList>
            <person name="Sim S.B."/>
            <person name="Calla B."/>
            <person name="Hall B."/>
            <person name="DeRego T."/>
            <person name="Geib S.M."/>
        </authorList>
    </citation>
    <scope>NUCLEOTIDE SEQUENCE</scope>
</reference>
<dbReference type="GeneID" id="105216995"/>
<dbReference type="GO" id="GO:0034388">
    <property type="term" value="C:Pwp2p-containing subcomplex of 90S preribosome"/>
    <property type="evidence" value="ECO:0007669"/>
    <property type="project" value="TreeGrafter"/>
</dbReference>
<evidence type="ECO:0000256" key="6">
    <source>
        <dbReference type="ARBA" id="ARBA00025767"/>
    </source>
</evidence>